<evidence type="ECO:0000313" key="1">
    <source>
        <dbReference type="EMBL" id="MBI2877056.1"/>
    </source>
</evidence>
<sequence>MLKGVHLTLMVGPVVPVPVPQVVLDALTSVQVRSSAGSPSGFQLSFMLSNRSPLHTLFLIAGGQTPLLRVIIIVTLNGTPQVLMDGVMTNQQVSPGSQPGQSTLTITGDDLTRVMDLQDFSGLPYPAMPPEARVALIIAKYAVFGMIPLVIPSLFPDLPIPVERVPTQQLTDLKYIQQLAAEVGYVFYVDPGPVPGTNTAYWGPEIKVGAPQPALNLDMDAHTNVESLSFSFNTANTTLPIVFIQNQLTKFPIPIPIPKLNPLQPPLGVIPAPITNVTMLKDTAKLSPMQAILRGLAEASRSADAVTGKGSLDVTRYGRVLKARQLVGVRGAGMAFDGLYFVKSVTSTIKRGEFKQGFELTRNGLVSITPRVPV</sequence>
<gene>
    <name evidence="1" type="ORF">HYY20_09260</name>
</gene>
<evidence type="ECO:0000313" key="2">
    <source>
        <dbReference type="Proteomes" id="UP000769766"/>
    </source>
</evidence>
<name>A0A932CQ27_UNCTE</name>
<protein>
    <recommendedName>
        <fullName evidence="3">Phage late control D family protein</fullName>
    </recommendedName>
</protein>
<dbReference type="AlphaFoldDB" id="A0A932CQ27"/>
<comment type="caution">
    <text evidence="1">The sequence shown here is derived from an EMBL/GenBank/DDBJ whole genome shotgun (WGS) entry which is preliminary data.</text>
</comment>
<dbReference type="EMBL" id="JACPRF010000279">
    <property type="protein sequence ID" value="MBI2877056.1"/>
    <property type="molecule type" value="Genomic_DNA"/>
</dbReference>
<proteinExistence type="predicted"/>
<dbReference type="Proteomes" id="UP000769766">
    <property type="component" value="Unassembled WGS sequence"/>
</dbReference>
<accession>A0A932CQ27</accession>
<evidence type="ECO:0008006" key="3">
    <source>
        <dbReference type="Google" id="ProtNLM"/>
    </source>
</evidence>
<organism evidence="1 2">
    <name type="scientific">Tectimicrobiota bacterium</name>
    <dbReference type="NCBI Taxonomy" id="2528274"/>
    <lineage>
        <taxon>Bacteria</taxon>
        <taxon>Pseudomonadati</taxon>
        <taxon>Nitrospinota/Tectimicrobiota group</taxon>
        <taxon>Candidatus Tectimicrobiota</taxon>
    </lineage>
</organism>
<reference evidence="1" key="1">
    <citation type="submission" date="2020-07" db="EMBL/GenBank/DDBJ databases">
        <title>Huge and variable diversity of episymbiotic CPR bacteria and DPANN archaea in groundwater ecosystems.</title>
        <authorList>
            <person name="He C.Y."/>
            <person name="Keren R."/>
            <person name="Whittaker M."/>
            <person name="Farag I.F."/>
            <person name="Doudna J."/>
            <person name="Cate J.H.D."/>
            <person name="Banfield J.F."/>
        </authorList>
    </citation>
    <scope>NUCLEOTIDE SEQUENCE</scope>
    <source>
        <strain evidence="1">NC_groundwater_672_Ag_B-0.1um_62_36</strain>
    </source>
</reference>